<dbReference type="GO" id="GO:0015031">
    <property type="term" value="P:protein transport"/>
    <property type="evidence" value="ECO:0007669"/>
    <property type="project" value="UniProtKB-KW"/>
</dbReference>
<feature type="compositionally biased region" description="Pro residues" evidence="10">
    <location>
        <begin position="132"/>
        <end position="146"/>
    </location>
</feature>
<keyword evidence="4" id="KW-1003">Cell membrane</keyword>
<keyword evidence="14" id="KW-1185">Reference proteome</keyword>
<dbReference type="PROSITE" id="PS52015">
    <property type="entry name" value="TONB_CTD"/>
    <property type="match status" value="1"/>
</dbReference>
<evidence type="ECO:0000313" key="13">
    <source>
        <dbReference type="EMBL" id="NML30495.1"/>
    </source>
</evidence>
<accession>A0A7X9X312</accession>
<evidence type="ECO:0000256" key="6">
    <source>
        <dbReference type="ARBA" id="ARBA00022692"/>
    </source>
</evidence>
<evidence type="ECO:0000256" key="7">
    <source>
        <dbReference type="ARBA" id="ARBA00022927"/>
    </source>
</evidence>
<evidence type="ECO:0000256" key="2">
    <source>
        <dbReference type="ARBA" id="ARBA00006555"/>
    </source>
</evidence>
<name>A0A7X9X312_9BURK</name>
<keyword evidence="8 11" id="KW-1133">Transmembrane helix</keyword>
<keyword evidence="9 11" id="KW-0472">Membrane</keyword>
<dbReference type="Proteomes" id="UP000583127">
    <property type="component" value="Unassembled WGS sequence"/>
</dbReference>
<comment type="caution">
    <text evidence="13">The sequence shown here is derived from an EMBL/GenBank/DDBJ whole genome shotgun (WGS) entry which is preliminary data.</text>
</comment>
<dbReference type="GO" id="GO:0098797">
    <property type="term" value="C:plasma membrane protein complex"/>
    <property type="evidence" value="ECO:0007669"/>
    <property type="project" value="TreeGrafter"/>
</dbReference>
<dbReference type="GO" id="GO:0031992">
    <property type="term" value="F:energy transducer activity"/>
    <property type="evidence" value="ECO:0007669"/>
    <property type="project" value="TreeGrafter"/>
</dbReference>
<evidence type="ECO:0000256" key="8">
    <source>
        <dbReference type="ARBA" id="ARBA00022989"/>
    </source>
</evidence>
<sequence length="267" mass="27591">MKPEVALMLQVAMASPASPTHHARVYRRAAFVLGAVIAAHLVLLAVALSARDRIVERPVEPRTITAVLLSPEPEPSTPAPAVARPAPVVPTPPAVTTAHLPPTPPAAHPATRVKPAPPPPRTQVARSVDTPSPLPTPSPTIAPATPPENTAAVPQPATPSTAATVAKPAASASIEPRNVAHVDCSIPKPDYPDISQRRGEHGTAVVRFVVGLTGKIETAQLQKSSGSTRLDDAALAAVHAGSCRPYTDNGTPVRAAYSQSFVFGLAE</sequence>
<proteinExistence type="inferred from homology"/>
<dbReference type="PANTHER" id="PTHR33446:SF2">
    <property type="entry name" value="PROTEIN TONB"/>
    <property type="match status" value="1"/>
</dbReference>
<evidence type="ECO:0000313" key="14">
    <source>
        <dbReference type="Proteomes" id="UP000583127"/>
    </source>
</evidence>
<protein>
    <submittedName>
        <fullName evidence="13">Energy transducer TonB</fullName>
    </submittedName>
</protein>
<evidence type="ECO:0000256" key="4">
    <source>
        <dbReference type="ARBA" id="ARBA00022475"/>
    </source>
</evidence>
<evidence type="ECO:0000256" key="5">
    <source>
        <dbReference type="ARBA" id="ARBA00022519"/>
    </source>
</evidence>
<dbReference type="InterPro" id="IPR037682">
    <property type="entry name" value="TonB_C"/>
</dbReference>
<keyword evidence="7" id="KW-0653">Protein transport</keyword>
<keyword evidence="6 11" id="KW-0812">Transmembrane</keyword>
<feature type="transmembrane region" description="Helical" evidence="11">
    <location>
        <begin position="29"/>
        <end position="48"/>
    </location>
</feature>
<evidence type="ECO:0000256" key="1">
    <source>
        <dbReference type="ARBA" id="ARBA00004383"/>
    </source>
</evidence>
<keyword evidence="3" id="KW-0813">Transport</keyword>
<reference evidence="13 14" key="1">
    <citation type="submission" date="2020-04" db="EMBL/GenBank/DDBJ databases">
        <title>Paraburkholderia sp. G-4-1-8 isolated from soil.</title>
        <authorList>
            <person name="Dahal R.H."/>
        </authorList>
    </citation>
    <scope>NUCLEOTIDE SEQUENCE [LARGE SCALE GENOMIC DNA]</scope>
    <source>
        <strain evidence="13 14">G-4-1-8</strain>
    </source>
</reference>
<dbReference type="NCBIfam" id="TIGR01352">
    <property type="entry name" value="tonB_Cterm"/>
    <property type="match status" value="1"/>
</dbReference>
<gene>
    <name evidence="13" type="ORF">HHL14_06585</name>
</gene>
<dbReference type="InterPro" id="IPR051045">
    <property type="entry name" value="TonB-dependent_transducer"/>
</dbReference>
<evidence type="ECO:0000256" key="10">
    <source>
        <dbReference type="SAM" id="MobiDB-lite"/>
    </source>
</evidence>
<evidence type="ECO:0000256" key="11">
    <source>
        <dbReference type="SAM" id="Phobius"/>
    </source>
</evidence>
<feature type="domain" description="TonB C-terminal" evidence="12">
    <location>
        <begin position="176"/>
        <end position="267"/>
    </location>
</feature>
<dbReference type="SUPFAM" id="SSF74653">
    <property type="entry name" value="TolA/TonB C-terminal domain"/>
    <property type="match status" value="1"/>
</dbReference>
<dbReference type="Gene3D" id="3.30.1150.10">
    <property type="match status" value="1"/>
</dbReference>
<comment type="subcellular location">
    <subcellularLocation>
        <location evidence="1">Cell inner membrane</location>
        <topology evidence="1">Single-pass membrane protein</topology>
        <orientation evidence="1">Periplasmic side</orientation>
    </subcellularLocation>
</comment>
<comment type="similarity">
    <text evidence="2">Belongs to the TonB family.</text>
</comment>
<dbReference type="AlphaFoldDB" id="A0A7X9X312"/>
<evidence type="ECO:0000259" key="12">
    <source>
        <dbReference type="PROSITE" id="PS52015"/>
    </source>
</evidence>
<dbReference type="PANTHER" id="PTHR33446">
    <property type="entry name" value="PROTEIN TONB-RELATED"/>
    <property type="match status" value="1"/>
</dbReference>
<dbReference type="InterPro" id="IPR006260">
    <property type="entry name" value="TonB/TolA_C"/>
</dbReference>
<evidence type="ECO:0000256" key="3">
    <source>
        <dbReference type="ARBA" id="ARBA00022448"/>
    </source>
</evidence>
<feature type="region of interest" description="Disordered" evidence="10">
    <location>
        <begin position="93"/>
        <end position="162"/>
    </location>
</feature>
<keyword evidence="5" id="KW-0997">Cell inner membrane</keyword>
<organism evidence="13 14">
    <name type="scientific">Paraburkholderia antibiotica</name>
    <dbReference type="NCBI Taxonomy" id="2728839"/>
    <lineage>
        <taxon>Bacteria</taxon>
        <taxon>Pseudomonadati</taxon>
        <taxon>Pseudomonadota</taxon>
        <taxon>Betaproteobacteria</taxon>
        <taxon>Burkholderiales</taxon>
        <taxon>Burkholderiaceae</taxon>
        <taxon>Paraburkholderia</taxon>
    </lineage>
</organism>
<feature type="compositionally biased region" description="Low complexity" evidence="10">
    <location>
        <begin position="150"/>
        <end position="162"/>
    </location>
</feature>
<dbReference type="Pfam" id="PF03544">
    <property type="entry name" value="TonB_C"/>
    <property type="match status" value="1"/>
</dbReference>
<dbReference type="EMBL" id="JABBFZ010000002">
    <property type="protein sequence ID" value="NML30495.1"/>
    <property type="molecule type" value="Genomic_DNA"/>
</dbReference>
<dbReference type="GO" id="GO:0055085">
    <property type="term" value="P:transmembrane transport"/>
    <property type="evidence" value="ECO:0007669"/>
    <property type="project" value="InterPro"/>
</dbReference>
<evidence type="ECO:0000256" key="9">
    <source>
        <dbReference type="ARBA" id="ARBA00023136"/>
    </source>
</evidence>